<feature type="signal peptide" evidence="1">
    <location>
        <begin position="1"/>
        <end position="18"/>
    </location>
</feature>
<dbReference type="EMBL" id="CDMZ01002689">
    <property type="protein sequence ID" value="CEM43451.1"/>
    <property type="molecule type" value="Genomic_DNA"/>
</dbReference>
<organism evidence="2">
    <name type="scientific">Chromera velia CCMP2878</name>
    <dbReference type="NCBI Taxonomy" id="1169474"/>
    <lineage>
        <taxon>Eukaryota</taxon>
        <taxon>Sar</taxon>
        <taxon>Alveolata</taxon>
        <taxon>Colpodellida</taxon>
        <taxon>Chromeraceae</taxon>
        <taxon>Chromera</taxon>
    </lineage>
</organism>
<protein>
    <submittedName>
        <fullName evidence="2">Uncharacterized protein</fullName>
    </submittedName>
</protein>
<accession>A0A0G4HHM1</accession>
<keyword evidence="1" id="KW-0732">Signal</keyword>
<proteinExistence type="predicted"/>
<name>A0A0G4HHM1_9ALVE</name>
<evidence type="ECO:0000313" key="2">
    <source>
        <dbReference type="EMBL" id="CEM43451.1"/>
    </source>
</evidence>
<sequence length="473" mass="52497">MTRYFALPCLFFLPGSQSQTFSSSARLWSDPFSDFLDAISFTLTGHELPERSFYPNLTQCFHEVDADLLSSQKAAWNGFGDFWTTHGTTAGDDFWDVCAASEQYPHYQERNASALSRLPAPYSDLVIYEPCNVASNIAYYQALLLVCDRKDSETGLSLQTETVRAVVQSMAGIGFASSLWHGSHTKLGHTADNRLIDVCSLVIHQGLLLGFGEASGVQSDPVLFHLQRANSSSEDLPPTGVEIAGRVTDMFRLTPVNEWRQTLEGLSVPGKNLTFGAIILSWLSLVLSSRSVQAAVRALSSAFKLAPEDLGFLLDSYLPAFTSAAEKAGITLPLRSREERRRVSREGGGTLSTLLFAFLWQENFFGPSADHKRMWKVLNRLGARMMRPLNMFFNRLAGFFAGKEAPEGRILLEYPGAPLCRRQSAHAKWHEESGLGLVDLLLLADDVFRVFEKEKGRAEGKKRGRGQVVEMYS</sequence>
<feature type="chain" id="PRO_5005191466" evidence="1">
    <location>
        <begin position="19"/>
        <end position="473"/>
    </location>
</feature>
<dbReference type="VEuPathDB" id="CryptoDB:Cvel_27543"/>
<gene>
    <name evidence="2" type="ORF">Cvel_27543</name>
</gene>
<evidence type="ECO:0000256" key="1">
    <source>
        <dbReference type="SAM" id="SignalP"/>
    </source>
</evidence>
<dbReference type="AlphaFoldDB" id="A0A0G4HHM1"/>
<reference evidence="2" key="1">
    <citation type="submission" date="2014-11" db="EMBL/GenBank/DDBJ databases">
        <authorList>
            <person name="Otto D Thomas"/>
            <person name="Naeem Raeece"/>
        </authorList>
    </citation>
    <scope>NUCLEOTIDE SEQUENCE</scope>
</reference>